<dbReference type="Pfam" id="PF03372">
    <property type="entry name" value="Exo_endo_phos"/>
    <property type="match status" value="1"/>
</dbReference>
<keyword evidence="2" id="KW-0732">Signal</keyword>
<feature type="domain" description="LTD" evidence="3">
    <location>
        <begin position="35"/>
        <end position="269"/>
    </location>
</feature>
<protein>
    <recommendedName>
        <fullName evidence="3">LTD domain-containing protein</fullName>
    </recommendedName>
</protein>
<dbReference type="CDD" id="cd04486">
    <property type="entry name" value="YhcR_OBF_like"/>
    <property type="match status" value="1"/>
</dbReference>
<organism evidence="4 5">
    <name type="scientific">Amycolatopsis sulphurea</name>
    <dbReference type="NCBI Taxonomy" id="76022"/>
    <lineage>
        <taxon>Bacteria</taxon>
        <taxon>Bacillati</taxon>
        <taxon>Actinomycetota</taxon>
        <taxon>Actinomycetes</taxon>
        <taxon>Pseudonocardiales</taxon>
        <taxon>Pseudonocardiaceae</taxon>
        <taxon>Amycolatopsis</taxon>
    </lineage>
</organism>
<dbReference type="SUPFAM" id="SSF56219">
    <property type="entry name" value="DNase I-like"/>
    <property type="match status" value="1"/>
</dbReference>
<dbReference type="InterPro" id="IPR036691">
    <property type="entry name" value="Endo/exonu/phosph_ase_sf"/>
</dbReference>
<reference evidence="4 5" key="1">
    <citation type="submission" date="2017-10" db="EMBL/GenBank/DDBJ databases">
        <title>Sequencing the genomes of 1000 actinobacteria strains.</title>
        <authorList>
            <person name="Klenk H.-P."/>
        </authorList>
    </citation>
    <scope>NUCLEOTIDE SEQUENCE [LARGE SCALE GENOMIC DNA]</scope>
    <source>
        <strain evidence="4 5">DSM 46092</strain>
    </source>
</reference>
<feature type="signal peptide" evidence="2">
    <location>
        <begin position="1"/>
        <end position="40"/>
    </location>
</feature>
<feature type="region of interest" description="Disordered" evidence="1">
    <location>
        <begin position="202"/>
        <end position="234"/>
    </location>
</feature>
<dbReference type="PANTHER" id="PTHR42834">
    <property type="entry name" value="ENDONUCLEASE/EXONUCLEASE/PHOSPHATASE FAMILY PROTEIN (AFU_ORTHOLOGUE AFUA_3G09210)"/>
    <property type="match status" value="1"/>
</dbReference>
<comment type="caution">
    <text evidence="4">The sequence shown here is derived from an EMBL/GenBank/DDBJ whole genome shotgun (WGS) entry which is preliminary data.</text>
</comment>
<dbReference type="Gene3D" id="3.60.10.10">
    <property type="entry name" value="Endonuclease/exonuclease/phosphatase"/>
    <property type="match status" value="1"/>
</dbReference>
<evidence type="ECO:0000259" key="3">
    <source>
        <dbReference type="PROSITE" id="PS51841"/>
    </source>
</evidence>
<proteinExistence type="predicted"/>
<dbReference type="GO" id="GO:0003824">
    <property type="term" value="F:catalytic activity"/>
    <property type="evidence" value="ECO:0007669"/>
    <property type="project" value="InterPro"/>
</dbReference>
<dbReference type="PROSITE" id="PS51841">
    <property type="entry name" value="LTD"/>
    <property type="match status" value="1"/>
</dbReference>
<evidence type="ECO:0000256" key="2">
    <source>
        <dbReference type="SAM" id="SignalP"/>
    </source>
</evidence>
<dbReference type="CDD" id="cd10283">
    <property type="entry name" value="MnuA_DNase1-like"/>
    <property type="match status" value="1"/>
</dbReference>
<dbReference type="InterPro" id="IPR001322">
    <property type="entry name" value="Lamin_tail_dom"/>
</dbReference>
<evidence type="ECO:0000256" key="1">
    <source>
        <dbReference type="SAM" id="MobiDB-lite"/>
    </source>
</evidence>
<name>A0A2A9FE15_9PSEU</name>
<feature type="chain" id="PRO_5012699044" description="LTD domain-containing protein" evidence="2">
    <location>
        <begin position="41"/>
        <end position="835"/>
    </location>
</feature>
<dbReference type="PANTHER" id="PTHR42834:SF1">
    <property type="entry name" value="ENDONUCLEASE_EXONUCLEASE_PHOSPHATASE FAMILY PROTEIN (AFU_ORTHOLOGUE AFUA_3G09210)"/>
    <property type="match status" value="1"/>
</dbReference>
<dbReference type="EMBL" id="PDJK01000002">
    <property type="protein sequence ID" value="PFG48679.1"/>
    <property type="molecule type" value="Genomic_DNA"/>
</dbReference>
<gene>
    <name evidence="4" type="ORF">ATK36_3781</name>
</gene>
<sequence length="835" mass="87217">MTISRRRTGRITPSRRALTSAAALTTAVVAGGLVAPAAFAAPSADAVIAEVYGGGGNAGATLTNDFVELANRGSAPFALDGFSVQYLPGSASASSTWQVTKLGGAVAAGSRYLVAEAKGSGGTVALPTPDATGTIAMSATTGTVALVSGTDALTCKTAADCAADPRVKDLAGFGGAVVREGASAAAPSNTTSIARAASLADTDDNGADFTVGDPTPTNSKGETTGTGPEEPPTAAKIHDIQGTTRISQFKDEKVGDVTGVVTAVRTFGSSRGFWFTDPKPDSDPRTSEGLFVFTGSTTPSVAVGDAVTAQGTVKEYYPDAPSTSNYQSLTELSSAQWTVESHDNPLPSPTVITADQVPDVLAPNAGGNIESLQLEPSKYALDFWESHESEIVSVTDARVVGPSNSYNELYVTTKPKQNPSSRGGTVYLGYDKINTGVLKVQSLIPFDQQPFPKVNTGDVLTGTTSGPVEYSSFGGHTLLASQLGAAKDNHLQKETTRRQRPGELAVATYNVENLSPADSDTKYAQLAQGIVDSLAAPDIVTLEEIQDNTGPANDGVVAADVTLRKFTEAIAAAGGPRYQWREIDPVNDQDGGQPGGNIRVCFLFNPSRVSFVDRPGGGPTTAAGVRTVHGKAHLTQSPGRVDPGNEAWTDSRKPLAGEFVFRGRTVFVLANHFNSKGGDQPTHGRYQPPTRSSEVQRLKQATVVQGFIKQLLTADPRANVVVAGDLNDYQFSPALAKLTAGGTLKDLIATLPPAERYSYVFEGQSQVLDHILTSAAPRGVDYDVVHINAEFADQASDHDPQVVRFRPSNGNPFADQANDFADALDQMAGRVAPRS</sequence>
<dbReference type="Proteomes" id="UP000243542">
    <property type="component" value="Unassembled WGS sequence"/>
</dbReference>
<accession>A0A2A9FE15</accession>
<dbReference type="PROSITE" id="PS51318">
    <property type="entry name" value="TAT"/>
    <property type="match status" value="1"/>
</dbReference>
<dbReference type="RefSeq" id="WP_342752036.1">
    <property type="nucleotide sequence ID" value="NZ_JBIAKZ010000009.1"/>
</dbReference>
<keyword evidence="5" id="KW-1185">Reference proteome</keyword>
<dbReference type="InterPro" id="IPR005135">
    <property type="entry name" value="Endo/exonuclease/phosphatase"/>
</dbReference>
<dbReference type="AlphaFoldDB" id="A0A2A9FE15"/>
<evidence type="ECO:0000313" key="5">
    <source>
        <dbReference type="Proteomes" id="UP000243542"/>
    </source>
</evidence>
<evidence type="ECO:0000313" key="4">
    <source>
        <dbReference type="EMBL" id="PFG48679.1"/>
    </source>
</evidence>
<dbReference type="InterPro" id="IPR006311">
    <property type="entry name" value="TAT_signal"/>
</dbReference>